<evidence type="ECO:0000313" key="4">
    <source>
        <dbReference type="Proteomes" id="UP001596303"/>
    </source>
</evidence>
<proteinExistence type="inferred from homology"/>
<dbReference type="PANTHER" id="PTHR42760:SF135">
    <property type="entry name" value="BLL7886 PROTEIN"/>
    <property type="match status" value="1"/>
</dbReference>
<sequence length="226" mass="23569">MAFGVVVITGAAGALGSATAAYLSRKDIQVVGIDIADTAPPEAELEHYLGGIDLTDAMSANTALAEIAAKHGPISGLVNIAGGFAWETVEDGSVDTWEKLWSLNVKTCLNTTRAALTHFAETGGAIVNVSAAATHKADTGMAAYTATKSAVSRLTESLASELKDRDIRVNAVMPTIIDTPANRADMPDDDFEKWVKPKELAQVFEFLLSPLSSAVTGALLPVAGRV</sequence>
<gene>
    <name evidence="3" type="ORF">ACFQDM_09875</name>
</gene>
<dbReference type="Proteomes" id="UP001596303">
    <property type="component" value="Unassembled WGS sequence"/>
</dbReference>
<keyword evidence="4" id="KW-1185">Reference proteome</keyword>
<dbReference type="InterPro" id="IPR036291">
    <property type="entry name" value="NAD(P)-bd_dom_sf"/>
</dbReference>
<dbReference type="EMBL" id="JBHSSW010000012">
    <property type="protein sequence ID" value="MFC6198389.1"/>
    <property type="molecule type" value="Genomic_DNA"/>
</dbReference>
<dbReference type="InterPro" id="IPR002347">
    <property type="entry name" value="SDR_fam"/>
</dbReference>
<dbReference type="PANTHER" id="PTHR42760">
    <property type="entry name" value="SHORT-CHAIN DEHYDROGENASES/REDUCTASES FAMILY MEMBER"/>
    <property type="match status" value="1"/>
</dbReference>
<dbReference type="PRINTS" id="PR00081">
    <property type="entry name" value="GDHRDH"/>
</dbReference>
<dbReference type="PRINTS" id="PR00080">
    <property type="entry name" value="SDRFAMILY"/>
</dbReference>
<evidence type="ECO:0000256" key="2">
    <source>
        <dbReference type="RuleBase" id="RU000363"/>
    </source>
</evidence>
<reference evidence="4" key="1">
    <citation type="journal article" date="2019" name="Int. J. Syst. Evol. Microbiol.">
        <title>The Global Catalogue of Microorganisms (GCM) 10K type strain sequencing project: providing services to taxonomists for standard genome sequencing and annotation.</title>
        <authorList>
            <consortium name="The Broad Institute Genomics Platform"/>
            <consortium name="The Broad Institute Genome Sequencing Center for Infectious Disease"/>
            <person name="Wu L."/>
            <person name="Ma J."/>
        </authorList>
    </citation>
    <scope>NUCLEOTIDE SEQUENCE [LARGE SCALE GENOMIC DNA]</scope>
    <source>
        <strain evidence="4">CGMCC-1.15741</strain>
    </source>
</reference>
<organism evidence="3 4">
    <name type="scientific">Ponticaulis profundi</name>
    <dbReference type="NCBI Taxonomy" id="2665222"/>
    <lineage>
        <taxon>Bacteria</taxon>
        <taxon>Pseudomonadati</taxon>
        <taxon>Pseudomonadota</taxon>
        <taxon>Alphaproteobacteria</taxon>
        <taxon>Hyphomonadales</taxon>
        <taxon>Hyphomonadaceae</taxon>
        <taxon>Ponticaulis</taxon>
    </lineage>
</organism>
<dbReference type="Pfam" id="PF00106">
    <property type="entry name" value="adh_short"/>
    <property type="match status" value="1"/>
</dbReference>
<dbReference type="Gene3D" id="3.40.50.720">
    <property type="entry name" value="NAD(P)-binding Rossmann-like Domain"/>
    <property type="match status" value="1"/>
</dbReference>
<accession>A0ABW1S9Z6</accession>
<name>A0ABW1S9Z6_9PROT</name>
<evidence type="ECO:0000313" key="3">
    <source>
        <dbReference type="EMBL" id="MFC6198389.1"/>
    </source>
</evidence>
<dbReference type="RefSeq" id="WP_377378558.1">
    <property type="nucleotide sequence ID" value="NZ_JBHSSW010000012.1"/>
</dbReference>
<comment type="caution">
    <text evidence="3">The sequence shown here is derived from an EMBL/GenBank/DDBJ whole genome shotgun (WGS) entry which is preliminary data.</text>
</comment>
<dbReference type="PROSITE" id="PS00061">
    <property type="entry name" value="ADH_SHORT"/>
    <property type="match status" value="1"/>
</dbReference>
<evidence type="ECO:0000256" key="1">
    <source>
        <dbReference type="ARBA" id="ARBA00006484"/>
    </source>
</evidence>
<dbReference type="InterPro" id="IPR020904">
    <property type="entry name" value="Sc_DH/Rdtase_CS"/>
</dbReference>
<protein>
    <submittedName>
        <fullName evidence="3">SDR family NAD(P)-dependent oxidoreductase</fullName>
    </submittedName>
</protein>
<dbReference type="SUPFAM" id="SSF51735">
    <property type="entry name" value="NAD(P)-binding Rossmann-fold domains"/>
    <property type="match status" value="1"/>
</dbReference>
<comment type="similarity">
    <text evidence="1 2">Belongs to the short-chain dehydrogenases/reductases (SDR) family.</text>
</comment>